<sequence length="440" mass="47927">MAARKPCSTGNFFGKSFPRAIGKLGDENKLVKTDDSPQLPNAPLLLWAGKADWNAGGAAPKRMGKQPKAPLSPQDAYALYLQSLVSLPSAGKDFAETAEVSEDDLTVLKHDAALEGRKSWGELSDKERKIFEDIAKEDTKRFQEEAVHYELRNPGWFAAWLQRQSVAPDGSRAAAAGGAAGRPRPPLTAWMAFVEATLARLQETHPEAAAGIKRVELMRLAMKEAAPVYKSLTAEEKAQYIKIAEEDKERYEKELAALPAEKKAKLSRKSSKKAKKTRGAAARAKKAVQENAEEQQAEERQEEEVDTTGMTALQAWAAKQRVARRAATRKSAAPTRRPRKAAQRKAAAEEGTLEEDAPAAEVEAELATLPDEAYIRTCATGDSDVSSDDEDDDDDVDISDDDDTDSAHGEPSVIADTQADEPMTQARNPNHAQPSKPIKS</sequence>
<dbReference type="PROSITE" id="PS50118">
    <property type="entry name" value="HMG_BOX_2"/>
    <property type="match status" value="2"/>
</dbReference>
<dbReference type="InterPro" id="IPR009071">
    <property type="entry name" value="HMG_box_dom"/>
</dbReference>
<feature type="compositionally biased region" description="Acidic residues" evidence="5">
    <location>
        <begin position="351"/>
        <end position="364"/>
    </location>
</feature>
<evidence type="ECO:0000256" key="3">
    <source>
        <dbReference type="ARBA" id="ARBA00023242"/>
    </source>
</evidence>
<dbReference type="STRING" id="574566.I0YP13"/>
<dbReference type="GO" id="GO:0005634">
    <property type="term" value="C:nucleus"/>
    <property type="evidence" value="ECO:0007669"/>
    <property type="project" value="UniProtKB-SubCell"/>
</dbReference>
<comment type="caution">
    <text evidence="7">The sequence shown here is derived from an EMBL/GenBank/DDBJ whole genome shotgun (WGS) entry which is preliminary data.</text>
</comment>
<feature type="domain" description="HMG box" evidence="6">
    <location>
        <begin position="183"/>
        <end position="259"/>
    </location>
</feature>
<evidence type="ECO:0000256" key="1">
    <source>
        <dbReference type="ARBA" id="ARBA00004123"/>
    </source>
</evidence>
<accession>I0YP13</accession>
<feature type="DNA-binding region" description="HMG box" evidence="4">
    <location>
        <begin position="70"/>
        <end position="150"/>
    </location>
</feature>
<dbReference type="Proteomes" id="UP000007264">
    <property type="component" value="Unassembled WGS sequence"/>
</dbReference>
<feature type="region of interest" description="Disordered" evidence="5">
    <location>
        <begin position="261"/>
        <end position="440"/>
    </location>
</feature>
<comment type="subcellular location">
    <subcellularLocation>
        <location evidence="1">Nucleus</location>
    </subcellularLocation>
</comment>
<dbReference type="Pfam" id="PF00505">
    <property type="entry name" value="HMG_box"/>
    <property type="match status" value="1"/>
</dbReference>
<evidence type="ECO:0000313" key="7">
    <source>
        <dbReference type="EMBL" id="EIE20132.1"/>
    </source>
</evidence>
<dbReference type="PANTHER" id="PTHR48112">
    <property type="entry name" value="HIGH MOBILITY GROUP PROTEIN DSP1"/>
    <property type="match status" value="1"/>
</dbReference>
<dbReference type="PANTHER" id="PTHR48112:SF32">
    <property type="entry name" value="HIGH MOBILITY GROUP PROTEIN B3"/>
    <property type="match status" value="1"/>
</dbReference>
<evidence type="ECO:0000313" key="8">
    <source>
        <dbReference type="Proteomes" id="UP000007264"/>
    </source>
</evidence>
<evidence type="ECO:0000256" key="5">
    <source>
        <dbReference type="SAM" id="MobiDB-lite"/>
    </source>
</evidence>
<dbReference type="AlphaFoldDB" id="I0YP13"/>
<organism evidence="7 8">
    <name type="scientific">Coccomyxa subellipsoidea (strain C-169)</name>
    <name type="common">Green microalga</name>
    <dbReference type="NCBI Taxonomy" id="574566"/>
    <lineage>
        <taxon>Eukaryota</taxon>
        <taxon>Viridiplantae</taxon>
        <taxon>Chlorophyta</taxon>
        <taxon>core chlorophytes</taxon>
        <taxon>Trebouxiophyceae</taxon>
        <taxon>Trebouxiophyceae incertae sedis</taxon>
        <taxon>Coccomyxaceae</taxon>
        <taxon>Coccomyxa</taxon>
        <taxon>Coccomyxa subellipsoidea</taxon>
    </lineage>
</organism>
<feature type="compositionally biased region" description="Acidic residues" evidence="5">
    <location>
        <begin position="385"/>
        <end position="404"/>
    </location>
</feature>
<dbReference type="InterPro" id="IPR036910">
    <property type="entry name" value="HMG_box_dom_sf"/>
</dbReference>
<dbReference type="EMBL" id="AGSI01000016">
    <property type="protein sequence ID" value="EIE20132.1"/>
    <property type="molecule type" value="Genomic_DNA"/>
</dbReference>
<evidence type="ECO:0000256" key="2">
    <source>
        <dbReference type="ARBA" id="ARBA00023125"/>
    </source>
</evidence>
<dbReference type="GeneID" id="17038108"/>
<dbReference type="OrthoDB" id="1919336at2759"/>
<dbReference type="SMART" id="SM00398">
    <property type="entry name" value="HMG"/>
    <property type="match status" value="2"/>
</dbReference>
<evidence type="ECO:0000256" key="4">
    <source>
        <dbReference type="PROSITE-ProRule" id="PRU00267"/>
    </source>
</evidence>
<protein>
    <recommendedName>
        <fullName evidence="6">HMG box domain-containing protein</fullName>
    </recommendedName>
</protein>
<keyword evidence="3 4" id="KW-0539">Nucleus</keyword>
<reference evidence="7 8" key="1">
    <citation type="journal article" date="2012" name="Genome Biol.">
        <title>The genome of the polar eukaryotic microalga coccomyxa subellipsoidea reveals traits of cold adaptation.</title>
        <authorList>
            <person name="Blanc G."/>
            <person name="Agarkova I."/>
            <person name="Grimwood J."/>
            <person name="Kuo A."/>
            <person name="Brueggeman A."/>
            <person name="Dunigan D."/>
            <person name="Gurnon J."/>
            <person name="Ladunga I."/>
            <person name="Lindquist E."/>
            <person name="Lucas S."/>
            <person name="Pangilinan J."/>
            <person name="Proschold T."/>
            <person name="Salamov A."/>
            <person name="Schmutz J."/>
            <person name="Weeks D."/>
            <person name="Yamada T."/>
            <person name="Claverie J.M."/>
            <person name="Grigoriev I."/>
            <person name="Van Etten J."/>
            <person name="Lomsadze A."/>
            <person name="Borodovsky M."/>
        </authorList>
    </citation>
    <scope>NUCLEOTIDE SEQUENCE [LARGE SCALE GENOMIC DNA]</scope>
    <source>
        <strain evidence="7 8">C-169</strain>
    </source>
</reference>
<dbReference type="InterPro" id="IPR050342">
    <property type="entry name" value="HMGB"/>
</dbReference>
<keyword evidence="8" id="KW-1185">Reference proteome</keyword>
<dbReference type="Gene3D" id="1.10.30.10">
    <property type="entry name" value="High mobility group box domain"/>
    <property type="match status" value="2"/>
</dbReference>
<dbReference type="GO" id="GO:0003677">
    <property type="term" value="F:DNA binding"/>
    <property type="evidence" value="ECO:0007669"/>
    <property type="project" value="UniProtKB-UniRule"/>
</dbReference>
<feature type="domain" description="HMG box" evidence="6">
    <location>
        <begin position="70"/>
        <end position="150"/>
    </location>
</feature>
<feature type="compositionally biased region" description="Basic residues" evidence="5">
    <location>
        <begin position="265"/>
        <end position="286"/>
    </location>
</feature>
<dbReference type="KEGG" id="csl:COCSUDRAFT_67498"/>
<proteinExistence type="predicted"/>
<feature type="compositionally biased region" description="Acidic residues" evidence="5">
    <location>
        <begin position="291"/>
        <end position="306"/>
    </location>
</feature>
<dbReference type="RefSeq" id="XP_005644676.1">
    <property type="nucleotide sequence ID" value="XM_005644619.1"/>
</dbReference>
<evidence type="ECO:0000259" key="6">
    <source>
        <dbReference type="PROSITE" id="PS50118"/>
    </source>
</evidence>
<dbReference type="SUPFAM" id="SSF47095">
    <property type="entry name" value="HMG-box"/>
    <property type="match status" value="2"/>
</dbReference>
<name>I0YP13_COCSC</name>
<keyword evidence="2 4" id="KW-0238">DNA-binding</keyword>
<gene>
    <name evidence="7" type="ORF">COCSUDRAFT_67498</name>
</gene>
<feature type="DNA-binding region" description="HMG box" evidence="4">
    <location>
        <begin position="183"/>
        <end position="259"/>
    </location>
</feature>